<evidence type="ECO:0000313" key="2">
    <source>
        <dbReference type="EMBL" id="KAG8516520.1"/>
    </source>
</evidence>
<dbReference type="Proteomes" id="UP000700334">
    <property type="component" value="Unassembled WGS sequence"/>
</dbReference>
<dbReference type="OrthoDB" id="8773301at2759"/>
<feature type="region of interest" description="Disordered" evidence="1">
    <location>
        <begin position="111"/>
        <end position="141"/>
    </location>
</feature>
<name>A0A8J6AG09_GALPY</name>
<feature type="compositionally biased region" description="Basic and acidic residues" evidence="1">
    <location>
        <begin position="1"/>
        <end position="31"/>
    </location>
</feature>
<feature type="compositionally biased region" description="Polar residues" evidence="1">
    <location>
        <begin position="131"/>
        <end position="141"/>
    </location>
</feature>
<organism evidence="2 3">
    <name type="scientific">Galemys pyrenaicus</name>
    <name type="common">Iberian desman</name>
    <name type="synonym">Pyrenean desman</name>
    <dbReference type="NCBI Taxonomy" id="202257"/>
    <lineage>
        <taxon>Eukaryota</taxon>
        <taxon>Metazoa</taxon>
        <taxon>Chordata</taxon>
        <taxon>Craniata</taxon>
        <taxon>Vertebrata</taxon>
        <taxon>Euteleostomi</taxon>
        <taxon>Mammalia</taxon>
        <taxon>Eutheria</taxon>
        <taxon>Laurasiatheria</taxon>
        <taxon>Eulipotyphla</taxon>
        <taxon>Talpidae</taxon>
        <taxon>Galemys</taxon>
    </lineage>
</organism>
<feature type="region of interest" description="Disordered" evidence="1">
    <location>
        <begin position="1"/>
        <end position="54"/>
    </location>
</feature>
<protein>
    <submittedName>
        <fullName evidence="2">Uncharacterized protein</fullName>
    </submittedName>
</protein>
<accession>A0A8J6AG09</accession>
<keyword evidence="3" id="KW-1185">Reference proteome</keyword>
<dbReference type="InterPro" id="IPR031528">
    <property type="entry name" value="C4orf19"/>
</dbReference>
<gene>
    <name evidence="2" type="ORF">J0S82_008224</name>
</gene>
<evidence type="ECO:0000313" key="3">
    <source>
        <dbReference type="Proteomes" id="UP000700334"/>
    </source>
</evidence>
<feature type="compositionally biased region" description="Basic and acidic residues" evidence="1">
    <location>
        <begin position="274"/>
        <end position="286"/>
    </location>
</feature>
<reference evidence="2" key="1">
    <citation type="journal article" date="2021" name="Evol. Appl.">
        <title>The genome of the Pyrenean desman and the effects of bottlenecks and inbreeding on the genomic landscape of an endangered species.</title>
        <authorList>
            <person name="Escoda L."/>
            <person name="Castresana J."/>
        </authorList>
    </citation>
    <scope>NUCLEOTIDE SEQUENCE</scope>
    <source>
        <strain evidence="2">IBE-C5619</strain>
    </source>
</reference>
<dbReference type="EMBL" id="JAGFMF010011678">
    <property type="protein sequence ID" value="KAG8516520.1"/>
    <property type="molecule type" value="Genomic_DNA"/>
</dbReference>
<sequence>MRTPELRERTLRTVRTDRENRQQQQQREKKQLRGYLFDPVQVSSPGCVNDVNSSKLGEDATVKLKGRQDSQALVHPNDLPREPLKRICSQNRTSSGAPLQEDTEWGLGAGKTGGALNGIGPTPRPTGDPETPQSDKGSWASMENSVHPTEAFLEEGDVKDQGCGPPATEEAQVTLNGDSGAPTMVLEEQDCVLQIPTPDYPQSWGPTVDNVGHEPMEGIHLEVGEHDLNLPFSLKRSWDSLNEAVATDILSICFKEEAPAHSTPVVDSRNGWGDTHDSPGDRRGEVADEDAAVAEALAALEAATAGEDMDEAD</sequence>
<proteinExistence type="predicted"/>
<dbReference type="Pfam" id="PF15770">
    <property type="entry name" value="DUF4699"/>
    <property type="match status" value="1"/>
</dbReference>
<dbReference type="PANTHER" id="PTHR16106:SF3">
    <property type="entry name" value="CHROMOSOME 4 OPEN READING FRAME 19"/>
    <property type="match status" value="1"/>
</dbReference>
<evidence type="ECO:0000256" key="1">
    <source>
        <dbReference type="SAM" id="MobiDB-lite"/>
    </source>
</evidence>
<dbReference type="PANTHER" id="PTHR16106">
    <property type="entry name" value="CHROMOSOME 4 OPEN READING FRAME 19"/>
    <property type="match status" value="1"/>
</dbReference>
<dbReference type="AlphaFoldDB" id="A0A8J6AG09"/>
<feature type="compositionally biased region" description="Polar residues" evidence="1">
    <location>
        <begin position="41"/>
        <end position="54"/>
    </location>
</feature>
<feature type="region of interest" description="Disordered" evidence="1">
    <location>
        <begin position="260"/>
        <end position="290"/>
    </location>
</feature>
<comment type="caution">
    <text evidence="2">The sequence shown here is derived from an EMBL/GenBank/DDBJ whole genome shotgun (WGS) entry which is preliminary data.</text>
</comment>